<dbReference type="CDD" id="cd00518">
    <property type="entry name" value="H2MP"/>
    <property type="match status" value="1"/>
</dbReference>
<dbReference type="GO" id="GO:0006508">
    <property type="term" value="P:proteolysis"/>
    <property type="evidence" value="ECO:0007669"/>
    <property type="project" value="UniProtKB-KW"/>
</dbReference>
<sequence>MRRVLVLGIGNRFRSDDGVGPAVVDRLRALGIPAEERSGEGAELIDAWQGHDTVIVVDACRSDAAPGTVLRIDAAAEPLPAGLFHYSSHLFGLAEAVETARALGRLPRRLIVFGIEGAAFGFGDSLSPAVETAAGEVVRRVAAEVRASGP</sequence>
<evidence type="ECO:0000256" key="1">
    <source>
        <dbReference type="ARBA" id="ARBA00006814"/>
    </source>
</evidence>
<dbReference type="EMBL" id="JABFDB010000032">
    <property type="protein sequence ID" value="NYZ23922.1"/>
    <property type="molecule type" value="Genomic_DNA"/>
</dbReference>
<gene>
    <name evidence="5" type="ORF">HND93_29825</name>
</gene>
<dbReference type="Pfam" id="PF01750">
    <property type="entry name" value="HycI"/>
    <property type="match status" value="1"/>
</dbReference>
<dbReference type="RefSeq" id="WP_180285693.1">
    <property type="nucleotide sequence ID" value="NZ_JABFDB010000032.1"/>
</dbReference>
<proteinExistence type="inferred from homology"/>
<name>A0ABX2TIT4_9PROT</name>
<dbReference type="Gene3D" id="3.40.50.1450">
    <property type="entry name" value="HybD-like"/>
    <property type="match status" value="1"/>
</dbReference>
<dbReference type="NCBIfam" id="TIGR00072">
    <property type="entry name" value="hydrog_prot"/>
    <property type="match status" value="1"/>
</dbReference>
<keyword evidence="6" id="KW-1185">Reference proteome</keyword>
<evidence type="ECO:0000313" key="5">
    <source>
        <dbReference type="EMBL" id="NYZ23922.1"/>
    </source>
</evidence>
<dbReference type="SUPFAM" id="SSF53163">
    <property type="entry name" value="HybD-like"/>
    <property type="match status" value="1"/>
</dbReference>
<evidence type="ECO:0000256" key="2">
    <source>
        <dbReference type="ARBA" id="ARBA00022670"/>
    </source>
</evidence>
<keyword evidence="2 5" id="KW-0645">Protease</keyword>
<accession>A0ABX2TIT4</accession>
<dbReference type="InterPro" id="IPR023430">
    <property type="entry name" value="Pept_HybD-like_dom_sf"/>
</dbReference>
<keyword evidence="3" id="KW-0064">Aspartyl protease</keyword>
<evidence type="ECO:0000313" key="6">
    <source>
        <dbReference type="Proteomes" id="UP000584642"/>
    </source>
</evidence>
<dbReference type="InterPro" id="IPR000671">
    <property type="entry name" value="Peptidase_A31"/>
</dbReference>
<evidence type="ECO:0000256" key="3">
    <source>
        <dbReference type="ARBA" id="ARBA00022750"/>
    </source>
</evidence>
<protein>
    <submittedName>
        <fullName evidence="5">Hydrogenase maturation protease</fullName>
    </submittedName>
</protein>
<reference evidence="5 6" key="1">
    <citation type="submission" date="2020-05" db="EMBL/GenBank/DDBJ databases">
        <title>Azospirillum oleiclasticum sp. nov, a nitrogen-fixing and heavy crude oil-emulsifying bacterium isolated from the crude oil of Yumen Oilfield.</title>
        <authorList>
            <person name="Wu D."/>
            <person name="Cai M."/>
            <person name="Zhang X."/>
        </authorList>
    </citation>
    <scope>NUCLEOTIDE SEQUENCE [LARGE SCALE GENOMIC DNA]</scope>
    <source>
        <strain evidence="5 6">ROY-1-1-2</strain>
    </source>
</reference>
<dbReference type="PANTHER" id="PTHR30302">
    <property type="entry name" value="HYDROGENASE 1 MATURATION PROTEASE"/>
    <property type="match status" value="1"/>
</dbReference>
<comment type="similarity">
    <text evidence="1">Belongs to the peptidase A31 family.</text>
</comment>
<comment type="caution">
    <text evidence="5">The sequence shown here is derived from an EMBL/GenBank/DDBJ whole genome shotgun (WGS) entry which is preliminary data.</text>
</comment>
<organism evidence="5 6">
    <name type="scientific">Azospirillum oleiclasticum</name>
    <dbReference type="NCBI Taxonomy" id="2735135"/>
    <lineage>
        <taxon>Bacteria</taxon>
        <taxon>Pseudomonadati</taxon>
        <taxon>Pseudomonadota</taxon>
        <taxon>Alphaproteobacteria</taxon>
        <taxon>Rhodospirillales</taxon>
        <taxon>Azospirillaceae</taxon>
        <taxon>Azospirillum</taxon>
    </lineage>
</organism>
<keyword evidence="4" id="KW-0378">Hydrolase</keyword>
<dbReference type="Proteomes" id="UP000584642">
    <property type="component" value="Unassembled WGS sequence"/>
</dbReference>
<evidence type="ECO:0000256" key="4">
    <source>
        <dbReference type="ARBA" id="ARBA00022801"/>
    </source>
</evidence>
<dbReference type="GO" id="GO:0008233">
    <property type="term" value="F:peptidase activity"/>
    <property type="evidence" value="ECO:0007669"/>
    <property type="project" value="UniProtKB-KW"/>
</dbReference>
<dbReference type="PANTHER" id="PTHR30302:SF1">
    <property type="entry name" value="HYDROGENASE 2 MATURATION PROTEASE"/>
    <property type="match status" value="1"/>
</dbReference>